<dbReference type="STRING" id="269796.Rru_A0143"/>
<feature type="domain" description="N-acetyltransferase" evidence="3">
    <location>
        <begin position="40"/>
        <end position="199"/>
    </location>
</feature>
<dbReference type="PROSITE" id="PS51186">
    <property type="entry name" value="GNAT"/>
    <property type="match status" value="1"/>
</dbReference>
<dbReference type="InterPro" id="IPR000182">
    <property type="entry name" value="GNAT_dom"/>
</dbReference>
<name>Q2RY47_RHORT</name>
<sequence length="221" mass="23909">MERSFQYAFCLPPGGGRALTLGLGLGETYPSSFLAGVAAMRFRGATATDLILVAGLISQAHRDVALAFGLTAENCPRHPSFCTPAWVERGMACGETYFILERDSVAVGCVACRLAETGVAALNRLSVLESERRRGHGGLLVAHCLDHAKAAGARSVRIGVIERHVALRDWYRQRGFEEGPIERFPHLPFAVQSMFHRLGATVVIGEKGGPAQEPPFVVRRP</sequence>
<evidence type="ECO:0000259" key="3">
    <source>
        <dbReference type="PROSITE" id="PS51186"/>
    </source>
</evidence>
<dbReference type="PATRIC" id="fig|269796.9.peg.198"/>
<dbReference type="SUPFAM" id="SSF55729">
    <property type="entry name" value="Acyl-CoA N-acyltransferases (Nat)"/>
    <property type="match status" value="1"/>
</dbReference>
<evidence type="ECO:0000256" key="2">
    <source>
        <dbReference type="ARBA" id="ARBA00023315"/>
    </source>
</evidence>
<dbReference type="Gene3D" id="3.40.630.30">
    <property type="match status" value="1"/>
</dbReference>
<dbReference type="EnsemblBacteria" id="ABC20948">
    <property type="protein sequence ID" value="ABC20948"/>
    <property type="gene ID" value="Rru_A0143"/>
</dbReference>
<dbReference type="AlphaFoldDB" id="Q2RY47"/>
<proteinExistence type="predicted"/>
<dbReference type="HOGENOM" id="CLU_114424_0_0_5"/>
<evidence type="ECO:0000313" key="4">
    <source>
        <dbReference type="EMBL" id="ABC20948.1"/>
    </source>
</evidence>
<evidence type="ECO:0000256" key="1">
    <source>
        <dbReference type="ARBA" id="ARBA00022679"/>
    </source>
</evidence>
<dbReference type="EMBL" id="CP000230">
    <property type="protein sequence ID" value="ABC20948.1"/>
    <property type="molecule type" value="Genomic_DNA"/>
</dbReference>
<accession>Q2RY47</accession>
<reference evidence="4 5" key="1">
    <citation type="journal article" date="2011" name="Stand. Genomic Sci.">
        <title>Complete genome sequence of Rhodospirillum rubrum type strain (S1).</title>
        <authorList>
            <person name="Munk A.C."/>
            <person name="Copeland A."/>
            <person name="Lucas S."/>
            <person name="Lapidus A."/>
            <person name="Del Rio T.G."/>
            <person name="Barry K."/>
            <person name="Detter J.C."/>
            <person name="Hammon N."/>
            <person name="Israni S."/>
            <person name="Pitluck S."/>
            <person name="Brettin T."/>
            <person name="Bruce D."/>
            <person name="Han C."/>
            <person name="Tapia R."/>
            <person name="Gilna P."/>
            <person name="Schmutz J."/>
            <person name="Larimer F."/>
            <person name="Land M."/>
            <person name="Kyrpides N.C."/>
            <person name="Mavromatis K."/>
            <person name="Richardson P."/>
            <person name="Rohde M."/>
            <person name="Goker M."/>
            <person name="Klenk H.P."/>
            <person name="Zhang Y."/>
            <person name="Roberts G.P."/>
            <person name="Reslewic S."/>
            <person name="Schwartz D.C."/>
        </authorList>
    </citation>
    <scope>NUCLEOTIDE SEQUENCE [LARGE SCALE GENOMIC DNA]</scope>
    <source>
        <strain evidence="5">ATCC 11170 / ATH 1.1.1 / DSM 467 / LMG 4362 / NCIMB 8255 / S1</strain>
    </source>
</reference>
<dbReference type="eggNOG" id="COG0456">
    <property type="taxonomic scope" value="Bacteria"/>
</dbReference>
<dbReference type="InterPro" id="IPR016181">
    <property type="entry name" value="Acyl_CoA_acyltransferase"/>
</dbReference>
<keyword evidence="2" id="KW-0012">Acyltransferase</keyword>
<dbReference type="KEGG" id="rru:Rru_A0143"/>
<organism evidence="4 5">
    <name type="scientific">Rhodospirillum rubrum (strain ATCC 11170 / ATH 1.1.1 / DSM 467 / LMG 4362 / NCIMB 8255 / S1)</name>
    <dbReference type="NCBI Taxonomy" id="269796"/>
    <lineage>
        <taxon>Bacteria</taxon>
        <taxon>Pseudomonadati</taxon>
        <taxon>Pseudomonadota</taxon>
        <taxon>Alphaproteobacteria</taxon>
        <taxon>Rhodospirillales</taxon>
        <taxon>Rhodospirillaceae</taxon>
        <taxon>Rhodospirillum</taxon>
    </lineage>
</organism>
<dbReference type="GO" id="GO:0016747">
    <property type="term" value="F:acyltransferase activity, transferring groups other than amino-acyl groups"/>
    <property type="evidence" value="ECO:0007669"/>
    <property type="project" value="InterPro"/>
</dbReference>
<keyword evidence="5" id="KW-1185">Reference proteome</keyword>
<dbReference type="InterPro" id="IPR050832">
    <property type="entry name" value="Bact_Acetyltransf"/>
</dbReference>
<keyword evidence="1" id="KW-0808">Transferase</keyword>
<dbReference type="PANTHER" id="PTHR43877">
    <property type="entry name" value="AMINOALKYLPHOSPHONATE N-ACETYLTRANSFERASE-RELATED-RELATED"/>
    <property type="match status" value="1"/>
</dbReference>
<evidence type="ECO:0000313" key="5">
    <source>
        <dbReference type="Proteomes" id="UP000001929"/>
    </source>
</evidence>
<dbReference type="CDD" id="cd04301">
    <property type="entry name" value="NAT_SF"/>
    <property type="match status" value="1"/>
</dbReference>
<dbReference type="Pfam" id="PF00583">
    <property type="entry name" value="Acetyltransf_1"/>
    <property type="match status" value="1"/>
</dbReference>
<protein>
    <submittedName>
        <fullName evidence="4">GCN5-related N-acetyltransferase</fullName>
    </submittedName>
</protein>
<dbReference type="Proteomes" id="UP000001929">
    <property type="component" value="Chromosome"/>
</dbReference>
<gene>
    <name evidence="4" type="ordered locus">Rru_A0143</name>
</gene>